<dbReference type="Proteomes" id="UP000252519">
    <property type="component" value="Unassembled WGS sequence"/>
</dbReference>
<protein>
    <submittedName>
        <fullName evidence="2">Uncharacterized protein</fullName>
    </submittedName>
</protein>
<feature type="region of interest" description="Disordered" evidence="1">
    <location>
        <begin position="32"/>
        <end position="61"/>
    </location>
</feature>
<evidence type="ECO:0000256" key="1">
    <source>
        <dbReference type="SAM" id="MobiDB-lite"/>
    </source>
</evidence>
<sequence length="81" mass="9276">MDYRSTRRMRASRSDHALSQEARIDALLKEMRPNLSTSRPLRVSEDDNSPPSPPNYDVIFPPKHAPPPYRWAIGLQNTCTV</sequence>
<dbReference type="EMBL" id="JOJR01000284">
    <property type="protein sequence ID" value="RCN40460.1"/>
    <property type="molecule type" value="Genomic_DNA"/>
</dbReference>
<reference evidence="2 3" key="1">
    <citation type="submission" date="2014-10" db="EMBL/GenBank/DDBJ databases">
        <title>Draft genome of the hookworm Ancylostoma caninum.</title>
        <authorList>
            <person name="Mitreva M."/>
        </authorList>
    </citation>
    <scope>NUCLEOTIDE SEQUENCE [LARGE SCALE GENOMIC DNA]</scope>
    <source>
        <strain evidence="2 3">Baltimore</strain>
    </source>
</reference>
<gene>
    <name evidence="2" type="ORF">ANCCAN_13619</name>
</gene>
<dbReference type="STRING" id="29170.A0A368GBR5"/>
<name>A0A368GBR5_ANCCA</name>
<dbReference type="OrthoDB" id="5860238at2759"/>
<organism evidence="2 3">
    <name type="scientific">Ancylostoma caninum</name>
    <name type="common">Dog hookworm</name>
    <dbReference type="NCBI Taxonomy" id="29170"/>
    <lineage>
        <taxon>Eukaryota</taxon>
        <taxon>Metazoa</taxon>
        <taxon>Ecdysozoa</taxon>
        <taxon>Nematoda</taxon>
        <taxon>Chromadorea</taxon>
        <taxon>Rhabditida</taxon>
        <taxon>Rhabditina</taxon>
        <taxon>Rhabditomorpha</taxon>
        <taxon>Strongyloidea</taxon>
        <taxon>Ancylostomatidae</taxon>
        <taxon>Ancylostomatinae</taxon>
        <taxon>Ancylostoma</taxon>
    </lineage>
</organism>
<comment type="caution">
    <text evidence="2">The sequence shown here is derived from an EMBL/GenBank/DDBJ whole genome shotgun (WGS) entry which is preliminary data.</text>
</comment>
<keyword evidence="3" id="KW-1185">Reference proteome</keyword>
<evidence type="ECO:0000313" key="2">
    <source>
        <dbReference type="EMBL" id="RCN40460.1"/>
    </source>
</evidence>
<proteinExistence type="predicted"/>
<dbReference type="AlphaFoldDB" id="A0A368GBR5"/>
<accession>A0A368GBR5</accession>
<evidence type="ECO:0000313" key="3">
    <source>
        <dbReference type="Proteomes" id="UP000252519"/>
    </source>
</evidence>